<reference evidence="1" key="2">
    <citation type="submission" date="2021-01" db="EMBL/GenBank/DDBJ databases">
        <authorList>
            <person name="Hahn C.R."/>
            <person name="Youssef N.H."/>
            <person name="Elshahed M."/>
        </authorList>
    </citation>
    <scope>NUCLEOTIDE SEQUENCE</scope>
    <source>
        <strain evidence="1">Zod_Metabat.24</strain>
    </source>
</reference>
<gene>
    <name evidence="1" type="ORF">JW984_07480</name>
</gene>
<evidence type="ECO:0000313" key="2">
    <source>
        <dbReference type="Proteomes" id="UP000809273"/>
    </source>
</evidence>
<protein>
    <submittedName>
        <fullName evidence="1">Uncharacterized protein</fullName>
    </submittedName>
</protein>
<sequence length="140" mass="16283">MELGIKTLKKGKILYHKEHEYGKKFIVILNDTTENLKDICVFCLTTTTPKSKRQPPCDNIRGYFYIPICEKDYFERETWLLLDDLQSSYLEDILNDIANGVIVTKEDSILSDGTVKDLMKCIGNLLEISIEYYELIFDNN</sequence>
<name>A0A9D8PP19_9DELT</name>
<organism evidence="1 2">
    <name type="scientific">Candidatus Zymogenus saltonus</name>
    <dbReference type="NCBI Taxonomy" id="2844893"/>
    <lineage>
        <taxon>Bacteria</taxon>
        <taxon>Deltaproteobacteria</taxon>
        <taxon>Candidatus Zymogenia</taxon>
        <taxon>Candidatus Zymogeniales</taxon>
        <taxon>Candidatus Zymogenaceae</taxon>
        <taxon>Candidatus Zymogenus</taxon>
    </lineage>
</organism>
<dbReference type="Proteomes" id="UP000809273">
    <property type="component" value="Unassembled WGS sequence"/>
</dbReference>
<reference evidence="1" key="1">
    <citation type="journal article" date="2021" name="Environ. Microbiol.">
        <title>Genomic characterization of three novel Desulfobacterota classes expand the metabolic and phylogenetic diversity of the phylum.</title>
        <authorList>
            <person name="Murphy C.L."/>
            <person name="Biggerstaff J."/>
            <person name="Eichhorn A."/>
            <person name="Ewing E."/>
            <person name="Shahan R."/>
            <person name="Soriano D."/>
            <person name="Stewart S."/>
            <person name="VanMol K."/>
            <person name="Walker R."/>
            <person name="Walters P."/>
            <person name="Elshahed M.S."/>
            <person name="Youssef N.H."/>
        </authorList>
    </citation>
    <scope>NUCLEOTIDE SEQUENCE</scope>
    <source>
        <strain evidence="1">Zod_Metabat.24</strain>
    </source>
</reference>
<evidence type="ECO:0000313" key="1">
    <source>
        <dbReference type="EMBL" id="MBN1573018.1"/>
    </source>
</evidence>
<proteinExistence type="predicted"/>
<dbReference type="AlphaFoldDB" id="A0A9D8PP19"/>
<accession>A0A9D8PP19</accession>
<dbReference type="EMBL" id="JAFGIX010000035">
    <property type="protein sequence ID" value="MBN1573018.1"/>
    <property type="molecule type" value="Genomic_DNA"/>
</dbReference>
<comment type="caution">
    <text evidence="1">The sequence shown here is derived from an EMBL/GenBank/DDBJ whole genome shotgun (WGS) entry which is preliminary data.</text>
</comment>